<proteinExistence type="predicted"/>
<dbReference type="PANTHER" id="PTHR30349:SF77">
    <property type="entry name" value="TYROSINE RECOMBINASE XERC"/>
    <property type="match status" value="1"/>
</dbReference>
<comment type="caution">
    <text evidence="5">The sequence shown here is derived from an EMBL/GenBank/DDBJ whole genome shotgun (WGS) entry which is preliminary data.</text>
</comment>
<dbReference type="InterPro" id="IPR050090">
    <property type="entry name" value="Tyrosine_recombinase_XerCD"/>
</dbReference>
<keyword evidence="2" id="KW-0229">DNA integration</keyword>
<dbReference type="Pfam" id="PF00589">
    <property type="entry name" value="Phage_integrase"/>
    <property type="match status" value="1"/>
</dbReference>
<dbReference type="CDD" id="cd00798">
    <property type="entry name" value="INT_XerDC_C"/>
    <property type="match status" value="1"/>
</dbReference>
<dbReference type="InterPro" id="IPR002104">
    <property type="entry name" value="Integrase_catalytic"/>
</dbReference>
<dbReference type="GO" id="GO:0006310">
    <property type="term" value="P:DNA recombination"/>
    <property type="evidence" value="ECO:0007669"/>
    <property type="project" value="UniProtKB-KW"/>
</dbReference>
<keyword evidence="3" id="KW-0233">DNA recombination</keyword>
<organism evidence="5">
    <name type="scientific">candidate division WWE3 bacterium</name>
    <dbReference type="NCBI Taxonomy" id="2053526"/>
    <lineage>
        <taxon>Bacteria</taxon>
        <taxon>Katanobacteria</taxon>
    </lineage>
</organism>
<dbReference type="PROSITE" id="PS51898">
    <property type="entry name" value="TYR_RECOMBINASE"/>
    <property type="match status" value="1"/>
</dbReference>
<feature type="domain" description="Tyr recombinase" evidence="4">
    <location>
        <begin position="30"/>
        <end position="219"/>
    </location>
</feature>
<dbReference type="EMBL" id="DSDM01000087">
    <property type="protein sequence ID" value="HDQ88796.1"/>
    <property type="molecule type" value="Genomic_DNA"/>
</dbReference>
<dbReference type="GO" id="GO:0003677">
    <property type="term" value="F:DNA binding"/>
    <property type="evidence" value="ECO:0007669"/>
    <property type="project" value="InterPro"/>
</dbReference>
<dbReference type="GO" id="GO:0015074">
    <property type="term" value="P:DNA integration"/>
    <property type="evidence" value="ECO:0007669"/>
    <property type="project" value="UniProtKB-KW"/>
</dbReference>
<protein>
    <submittedName>
        <fullName evidence="5">Site-specific tyrosine recombinase XerD</fullName>
    </submittedName>
</protein>
<dbReference type="PANTHER" id="PTHR30349">
    <property type="entry name" value="PHAGE INTEGRASE-RELATED"/>
    <property type="match status" value="1"/>
</dbReference>
<name>A0A7C1HMT8_UNCKA</name>
<dbReference type="Gene3D" id="1.10.443.10">
    <property type="entry name" value="Intergrase catalytic core"/>
    <property type="match status" value="1"/>
</dbReference>
<dbReference type="InterPro" id="IPR011010">
    <property type="entry name" value="DNA_brk_join_enz"/>
</dbReference>
<evidence type="ECO:0000313" key="5">
    <source>
        <dbReference type="EMBL" id="HDQ88796.1"/>
    </source>
</evidence>
<dbReference type="Proteomes" id="UP000886066">
    <property type="component" value="Unassembled WGS sequence"/>
</dbReference>
<evidence type="ECO:0000256" key="3">
    <source>
        <dbReference type="ARBA" id="ARBA00023172"/>
    </source>
</evidence>
<gene>
    <name evidence="5" type="ORF">ENN92_01455</name>
</gene>
<sequence length="232" mass="26385">MRAFLKYLIVEVGLDVVPPDRIILGKESDRVPSVLNDEQLEHLFSVQDLNKRSGIRDRAILETLFSTGLRVSELVALDTEDINLKTGEFTVIGKGGKARIVYLSDSAKDWLRRYLSTRRDEFKPLFLRYSGKSMEKDDPDGESLRLSARSIQRMVKKYVKRSGLAVDATPHTLRHTFATDLLSEGADLRSVQELLGHSDVSTTQIYTHITDKRLKEVHEKYHKDVKPSSEEG</sequence>
<evidence type="ECO:0000256" key="1">
    <source>
        <dbReference type="ARBA" id="ARBA00004496"/>
    </source>
</evidence>
<reference evidence="5" key="1">
    <citation type="journal article" date="2020" name="mSystems">
        <title>Genome- and Community-Level Interaction Insights into Carbon Utilization and Element Cycling Functions of Hydrothermarchaeota in Hydrothermal Sediment.</title>
        <authorList>
            <person name="Zhou Z."/>
            <person name="Liu Y."/>
            <person name="Xu W."/>
            <person name="Pan J."/>
            <person name="Luo Z.H."/>
            <person name="Li M."/>
        </authorList>
    </citation>
    <scope>NUCLEOTIDE SEQUENCE [LARGE SCALE GENOMIC DNA]</scope>
    <source>
        <strain evidence="5">SpSt-1219</strain>
    </source>
</reference>
<evidence type="ECO:0000259" key="4">
    <source>
        <dbReference type="PROSITE" id="PS51898"/>
    </source>
</evidence>
<dbReference type="GO" id="GO:0005737">
    <property type="term" value="C:cytoplasm"/>
    <property type="evidence" value="ECO:0007669"/>
    <property type="project" value="UniProtKB-SubCell"/>
</dbReference>
<comment type="subcellular location">
    <subcellularLocation>
        <location evidence="1">Cytoplasm</location>
    </subcellularLocation>
</comment>
<evidence type="ECO:0000256" key="2">
    <source>
        <dbReference type="ARBA" id="ARBA00022908"/>
    </source>
</evidence>
<dbReference type="SUPFAM" id="SSF56349">
    <property type="entry name" value="DNA breaking-rejoining enzymes"/>
    <property type="match status" value="1"/>
</dbReference>
<accession>A0A7C1HMT8</accession>
<dbReference type="InterPro" id="IPR013762">
    <property type="entry name" value="Integrase-like_cat_sf"/>
</dbReference>
<dbReference type="AlphaFoldDB" id="A0A7C1HMT8"/>